<evidence type="ECO:0000256" key="2">
    <source>
        <dbReference type="ARBA" id="ARBA00007832"/>
    </source>
</evidence>
<accession>A0A4R8CJQ3</accession>
<keyword evidence="6" id="KW-1185">Reference proteome</keyword>
<dbReference type="PANTHER" id="PTHR34384:SF6">
    <property type="entry name" value="STAPHYLOFERRIN B SYNTHASE"/>
    <property type="match status" value="1"/>
</dbReference>
<organism evidence="5 6">
    <name type="scientific">Kribbella pratensis</name>
    <dbReference type="NCBI Taxonomy" id="2512112"/>
    <lineage>
        <taxon>Bacteria</taxon>
        <taxon>Bacillati</taxon>
        <taxon>Actinomycetota</taxon>
        <taxon>Actinomycetes</taxon>
        <taxon>Propionibacteriales</taxon>
        <taxon>Kribbellaceae</taxon>
        <taxon>Kribbella</taxon>
    </lineage>
</organism>
<evidence type="ECO:0000256" key="1">
    <source>
        <dbReference type="ARBA" id="ARBA00004924"/>
    </source>
</evidence>
<evidence type="ECO:0000313" key="6">
    <source>
        <dbReference type="Proteomes" id="UP000295146"/>
    </source>
</evidence>
<comment type="caution">
    <text evidence="5">The sequence shown here is derived from an EMBL/GenBank/DDBJ whole genome shotgun (WGS) entry which is preliminary data.</text>
</comment>
<dbReference type="Proteomes" id="UP000295146">
    <property type="component" value="Unassembled WGS sequence"/>
</dbReference>
<proteinExistence type="inferred from homology"/>
<protein>
    <submittedName>
        <fullName evidence="5">Siderophore synthetase component</fullName>
    </submittedName>
</protein>
<dbReference type="Gene3D" id="1.10.510.40">
    <property type="match status" value="1"/>
</dbReference>
<dbReference type="Pfam" id="PF04183">
    <property type="entry name" value="IucA_IucC"/>
    <property type="match status" value="1"/>
</dbReference>
<feature type="domain" description="Aerobactin siderophore biosynthesis IucA/IucC-like C-terminal" evidence="4">
    <location>
        <begin position="389"/>
        <end position="539"/>
    </location>
</feature>
<dbReference type="AlphaFoldDB" id="A0A4R8CJQ3"/>
<name>A0A4R8CJQ3_9ACTN</name>
<dbReference type="EMBL" id="SODP01000001">
    <property type="protein sequence ID" value="TDW76135.1"/>
    <property type="molecule type" value="Genomic_DNA"/>
</dbReference>
<sequence>MNDLWTRCSADLLAKLISQFCTEGLLEPIDNRLELGKASYTFEATRGGFGSWRVQAGSIRRTTAGILGNDESEPAVDPVQFFVEAADVLGLDGSTVAGYVAELTNTLAADVRMAASAVPVGELLDLHHSRLEGHLTGHPLLVANKGRLGFSASDSERYAPEARTPLRLVWLAVRRGLAEFRGTPDLSEHAVIARELDVETVAAFRGRLDDPDAYVWLPCHPWQLDHVVRTQWARELATGEIVILGESPDEYLPTQSIRTMVNITNPTRYQVKLPLKILNTSVYRGIPSHCTLAAPMLTQWLRGLWSRDEVFQQLGTELLGEVASVTVPHPELSTHPGIPYQWTETLGTIWRDPIDPRLRDGESVWPLAAVLHPGLAEELIARSGAAPQTWLSCLLSTLFRPLLHLLHHYGITVNPHGENLAIICNSQGIPVRLVIKDLVDDINLSSDEISVRGNAPDAHSRVLPRKSWNVLRQYIVDALLIGVMNPLASQSHIPEAAFWSLARAEIGRYMAAHPEYAARLAATAFLGESFGRYPLNGYRLTLGYADLDTRPPIPSTGTIPNPLHLP</sequence>
<feature type="domain" description="Aerobactin siderophore biosynthesis IucA/IucC N-terminal" evidence="3">
    <location>
        <begin position="130"/>
        <end position="372"/>
    </location>
</feature>
<evidence type="ECO:0000259" key="3">
    <source>
        <dbReference type="Pfam" id="PF04183"/>
    </source>
</evidence>
<gene>
    <name evidence="5" type="ORF">EV653_1280</name>
</gene>
<dbReference type="InterPro" id="IPR007310">
    <property type="entry name" value="Aerobactin_biosyn_IucA/IucC_N"/>
</dbReference>
<dbReference type="RefSeq" id="WP_134098823.1">
    <property type="nucleotide sequence ID" value="NZ_SODP01000001.1"/>
</dbReference>
<dbReference type="Gene3D" id="6.10.250.3370">
    <property type="match status" value="1"/>
</dbReference>
<dbReference type="GO" id="GO:0016881">
    <property type="term" value="F:acid-amino acid ligase activity"/>
    <property type="evidence" value="ECO:0007669"/>
    <property type="project" value="UniProtKB-ARBA"/>
</dbReference>
<dbReference type="OrthoDB" id="495728at2"/>
<dbReference type="InterPro" id="IPR037455">
    <property type="entry name" value="LucA/IucC-like"/>
</dbReference>
<dbReference type="Gene3D" id="3.30.310.280">
    <property type="match status" value="1"/>
</dbReference>
<evidence type="ECO:0000259" key="4">
    <source>
        <dbReference type="Pfam" id="PF06276"/>
    </source>
</evidence>
<dbReference type="InterPro" id="IPR022770">
    <property type="entry name" value="IucA/IucC-like_C"/>
</dbReference>
<comment type="pathway">
    <text evidence="1">Siderophore biosynthesis.</text>
</comment>
<dbReference type="GO" id="GO:0019290">
    <property type="term" value="P:siderophore biosynthetic process"/>
    <property type="evidence" value="ECO:0007669"/>
    <property type="project" value="InterPro"/>
</dbReference>
<dbReference type="PANTHER" id="PTHR34384">
    <property type="entry name" value="L-2,3-DIAMINOPROPANOATE--CITRATE LIGASE"/>
    <property type="match status" value="1"/>
</dbReference>
<evidence type="ECO:0000313" key="5">
    <source>
        <dbReference type="EMBL" id="TDW76135.1"/>
    </source>
</evidence>
<dbReference type="Pfam" id="PF06276">
    <property type="entry name" value="FhuF"/>
    <property type="match status" value="1"/>
</dbReference>
<reference evidence="5 6" key="1">
    <citation type="submission" date="2019-03" db="EMBL/GenBank/DDBJ databases">
        <title>Genomic Encyclopedia of Type Strains, Phase III (KMG-III): the genomes of soil and plant-associated and newly described type strains.</title>
        <authorList>
            <person name="Whitman W."/>
        </authorList>
    </citation>
    <scope>NUCLEOTIDE SEQUENCE [LARGE SCALE GENOMIC DNA]</scope>
    <source>
        <strain evidence="5 6">VKM Ac-2573</strain>
    </source>
</reference>
<comment type="similarity">
    <text evidence="2">Belongs to the IucA/IucC family.</text>
</comment>